<name>U3PIZ3_9CAUD</name>
<proteinExistence type="predicted"/>
<accession>U3PIZ3</accession>
<keyword evidence="2" id="KW-1185">Reference proteome</keyword>
<gene>
    <name evidence="1" type="ORF">phiLdb_00043</name>
</gene>
<reference evidence="1 2" key="1">
    <citation type="journal article" date="2015" name="Appl. Microbiol. Biotechnol.">
        <title>The potential of the endolysin Lysdb from Lactobacillus delbrueckii phage for combating Staphylococcus aureus during cheese manufacture from raw milk.</title>
        <authorList>
            <person name="Guo T."/>
            <person name="Xin Y."/>
            <person name="Zhang C."/>
            <person name="Ouyang X."/>
            <person name="Kong J."/>
        </authorList>
    </citation>
    <scope>NUCLEOTIDE SEQUENCE [LARGE SCALE GENOMIC DNA]</scope>
</reference>
<organism evidence="1 2">
    <name type="scientific">Lactobacillus phage phiLdb</name>
    <dbReference type="NCBI Taxonomy" id="1399942"/>
    <lineage>
        <taxon>Viruses</taxon>
        <taxon>Duplodnaviria</taxon>
        <taxon>Heunggongvirae</taxon>
        <taxon>Uroviricota</taxon>
        <taxon>Caudoviricetes</taxon>
        <taxon>Cequinquevirus</taxon>
        <taxon>Cequinquevirus Ldb</taxon>
    </lineage>
</organism>
<dbReference type="EMBL" id="KF188410">
    <property type="protein sequence ID" value="AGW43720.1"/>
    <property type="molecule type" value="Genomic_DNA"/>
</dbReference>
<protein>
    <submittedName>
        <fullName evidence="1">Uncharacterized protein</fullName>
    </submittedName>
</protein>
<dbReference type="RefSeq" id="YP_008770208.1">
    <property type="nucleotide sequence ID" value="NC_022762.1"/>
</dbReference>
<dbReference type="Proteomes" id="UP000016880">
    <property type="component" value="Segment"/>
</dbReference>
<dbReference type="KEGG" id="vg:18158472"/>
<evidence type="ECO:0000313" key="2">
    <source>
        <dbReference type="Proteomes" id="UP000016880"/>
    </source>
</evidence>
<dbReference type="GeneID" id="18158472"/>
<sequence>MTIHNKKETVKINYDELMFNLDLAREYLAEANNELALTKGVDMEKDKYNAALKFASTLILDSRIN</sequence>
<evidence type="ECO:0000313" key="1">
    <source>
        <dbReference type="EMBL" id="AGW43720.1"/>
    </source>
</evidence>